<dbReference type="RefSeq" id="XP_025346819.1">
    <property type="nucleotide sequence ID" value="XM_025491108.1"/>
</dbReference>
<feature type="region of interest" description="Disordered" evidence="1">
    <location>
        <begin position="49"/>
        <end position="110"/>
    </location>
</feature>
<dbReference type="AlphaFoldDB" id="A0A316U2W5"/>
<evidence type="ECO:0000313" key="3">
    <source>
        <dbReference type="Proteomes" id="UP000245942"/>
    </source>
</evidence>
<organism evidence="2 3">
    <name type="scientific">Pseudomicrostroma glucosiphilum</name>
    <dbReference type="NCBI Taxonomy" id="1684307"/>
    <lineage>
        <taxon>Eukaryota</taxon>
        <taxon>Fungi</taxon>
        <taxon>Dikarya</taxon>
        <taxon>Basidiomycota</taxon>
        <taxon>Ustilaginomycotina</taxon>
        <taxon>Exobasidiomycetes</taxon>
        <taxon>Microstromatales</taxon>
        <taxon>Microstromatales incertae sedis</taxon>
        <taxon>Pseudomicrostroma</taxon>
    </lineage>
</organism>
<accession>A0A316U2W5</accession>
<proteinExistence type="predicted"/>
<keyword evidence="3" id="KW-1185">Reference proteome</keyword>
<reference evidence="2 3" key="1">
    <citation type="journal article" date="2018" name="Mol. Biol. Evol.">
        <title>Broad Genomic Sampling Reveals a Smut Pathogenic Ancestry of the Fungal Clade Ustilaginomycotina.</title>
        <authorList>
            <person name="Kijpornyongpan T."/>
            <person name="Mondo S.J."/>
            <person name="Barry K."/>
            <person name="Sandor L."/>
            <person name="Lee J."/>
            <person name="Lipzen A."/>
            <person name="Pangilinan J."/>
            <person name="LaButti K."/>
            <person name="Hainaut M."/>
            <person name="Henrissat B."/>
            <person name="Grigoriev I.V."/>
            <person name="Spatafora J.W."/>
            <person name="Aime M.C."/>
        </authorList>
    </citation>
    <scope>NUCLEOTIDE SEQUENCE [LARGE SCALE GENOMIC DNA]</scope>
    <source>
        <strain evidence="2 3">MCA 4718</strain>
    </source>
</reference>
<feature type="compositionally biased region" description="Polar residues" evidence="1">
    <location>
        <begin position="51"/>
        <end position="61"/>
    </location>
</feature>
<dbReference type="EMBL" id="KZ819330">
    <property type="protein sequence ID" value="PWN19659.1"/>
    <property type="molecule type" value="Genomic_DNA"/>
</dbReference>
<sequence>MQAHRVFSESISRLIWACLLFFALVSMNAPYLVRAGRVVPRARLTDLTEHASPSGTKPGITSWSSSSSAASSPSSSPKRPNQIPLGKPSGKVTSSITKIPPGTGAWTSDPTLADKVFRTNSAQFRDMMTHGIAMTPVRTAPVSKKGKEIIQGPPPPSSPPMTWKQRQQMMSAAAAAAARRPVLPLEQLKKQRNPRGPASGTRNRVIADCAQSVGSGVGSLWRAIAGCFKGSGKRKLGRRYQAVARQWSP</sequence>
<protein>
    <submittedName>
        <fullName evidence="2">Uncharacterized protein</fullName>
    </submittedName>
</protein>
<dbReference type="Proteomes" id="UP000245942">
    <property type="component" value="Unassembled WGS sequence"/>
</dbReference>
<evidence type="ECO:0000256" key="1">
    <source>
        <dbReference type="SAM" id="MobiDB-lite"/>
    </source>
</evidence>
<feature type="compositionally biased region" description="Low complexity" evidence="1">
    <location>
        <begin position="62"/>
        <end position="77"/>
    </location>
</feature>
<feature type="region of interest" description="Disordered" evidence="1">
    <location>
        <begin position="141"/>
        <end position="160"/>
    </location>
</feature>
<name>A0A316U2W5_9BASI</name>
<dbReference type="GeneID" id="37012842"/>
<gene>
    <name evidence="2" type="ORF">BCV69DRAFT_27638</name>
</gene>
<evidence type="ECO:0000313" key="2">
    <source>
        <dbReference type="EMBL" id="PWN19659.1"/>
    </source>
</evidence>